<evidence type="ECO:0000256" key="7">
    <source>
        <dbReference type="ARBA" id="ARBA00023186"/>
    </source>
</evidence>
<keyword evidence="3 8" id="KW-0472">Membrane</keyword>
<keyword evidence="8" id="KW-0813">Transport</keyword>
<comment type="similarity">
    <text evidence="2 8">Belongs to the small Tim family.</text>
</comment>
<evidence type="ECO:0000313" key="10">
    <source>
        <dbReference type="EMBL" id="KAL0637200.1"/>
    </source>
</evidence>
<accession>A0ABR3GMQ4</accession>
<evidence type="ECO:0000256" key="6">
    <source>
        <dbReference type="ARBA" id="ARBA00023157"/>
    </source>
</evidence>
<evidence type="ECO:0000256" key="1">
    <source>
        <dbReference type="ARBA" id="ARBA00004137"/>
    </source>
</evidence>
<keyword evidence="5 8" id="KW-0811">Translocation</keyword>
<dbReference type="Pfam" id="PF02953">
    <property type="entry name" value="zf-Tim10_DDP"/>
    <property type="match status" value="1"/>
</dbReference>
<keyword evidence="11" id="KW-1185">Reference proteome</keyword>
<comment type="subunit">
    <text evidence="8">Heterohexamer.</text>
</comment>
<dbReference type="InterPro" id="IPR004217">
    <property type="entry name" value="Tim10-like"/>
</dbReference>
<evidence type="ECO:0000256" key="4">
    <source>
        <dbReference type="ARBA" id="ARBA00022927"/>
    </source>
</evidence>
<dbReference type="EMBL" id="JBBBZM010000038">
    <property type="protein sequence ID" value="KAL0637200.1"/>
    <property type="molecule type" value="Genomic_DNA"/>
</dbReference>
<evidence type="ECO:0000259" key="9">
    <source>
        <dbReference type="Pfam" id="PF02953"/>
    </source>
</evidence>
<proteinExistence type="inferred from homology"/>
<dbReference type="InterPro" id="IPR035427">
    <property type="entry name" value="Tim10-like_dom_sf"/>
</dbReference>
<dbReference type="SUPFAM" id="SSF144122">
    <property type="entry name" value="Tim10-like"/>
    <property type="match status" value="1"/>
</dbReference>
<evidence type="ECO:0000256" key="3">
    <source>
        <dbReference type="ARBA" id="ARBA00022792"/>
    </source>
</evidence>
<keyword evidence="8" id="KW-0496">Mitochondrion</keyword>
<feature type="domain" description="Tim10-like" evidence="9">
    <location>
        <begin position="23"/>
        <end position="85"/>
    </location>
</feature>
<keyword evidence="4 8" id="KW-0653">Protein transport</keyword>
<reference evidence="10 11" key="1">
    <citation type="submission" date="2024-02" db="EMBL/GenBank/DDBJ databases">
        <title>Discinaceae phylogenomics.</title>
        <authorList>
            <person name="Dirks A.C."/>
            <person name="James T.Y."/>
        </authorList>
    </citation>
    <scope>NUCLEOTIDE SEQUENCE [LARGE SCALE GENOMIC DNA]</scope>
    <source>
        <strain evidence="10 11">ACD0624</strain>
    </source>
</reference>
<evidence type="ECO:0000256" key="2">
    <source>
        <dbReference type="ARBA" id="ARBA00006720"/>
    </source>
</evidence>
<sequence length="92" mass="10511">MDSQAAASSMSDFNESDRKELQQFIENEHQKAKFQTNVHNLTDMCWSKCMTAKISGTTIDKNEKPCLENCVNRFIDSQKTIVKQLDYMGGRA</sequence>
<dbReference type="Gene3D" id="1.10.287.810">
    <property type="entry name" value="Mitochondrial import inner membrane translocase subunit tim13 like domains"/>
    <property type="match status" value="1"/>
</dbReference>
<evidence type="ECO:0000313" key="11">
    <source>
        <dbReference type="Proteomes" id="UP001447188"/>
    </source>
</evidence>
<gene>
    <name evidence="10" type="primary">TIM8</name>
    <name evidence="10" type="ORF">Q9L58_003850</name>
</gene>
<comment type="function">
    <text evidence="8">Mitochondrial intermembrane chaperone that participates in the import and insertion of some multi-pass transmembrane proteins into the mitochondrial inner membrane. Also required for the transfer of beta-barrel precursors from the TOM complex to the sorting and assembly machinery (SAM complex) of the outer membrane. Acts as a chaperone-like protein that protects the hydrophobic precursors from aggregation and guide them through the mitochondrial intermembrane space.</text>
</comment>
<evidence type="ECO:0000256" key="8">
    <source>
        <dbReference type="RuleBase" id="RU367043"/>
    </source>
</evidence>
<evidence type="ECO:0000256" key="5">
    <source>
        <dbReference type="ARBA" id="ARBA00023010"/>
    </source>
</evidence>
<name>A0ABR3GMQ4_9PEZI</name>
<comment type="domain">
    <text evidence="8">The twin CX3C motif contains 4 conserved Cys residues that form 2 disulfide bonds in the mitochondrial intermembrane space.</text>
</comment>
<keyword evidence="3 8" id="KW-0999">Mitochondrion inner membrane</keyword>
<keyword evidence="7 8" id="KW-0143">Chaperone</keyword>
<comment type="subcellular location">
    <subcellularLocation>
        <location evidence="1 8">Mitochondrion inner membrane</location>
        <topology evidence="1 8">Peripheral membrane protein</topology>
        <orientation evidence="1 8">Intermembrane side</orientation>
    </subcellularLocation>
</comment>
<comment type="caution">
    <text evidence="10">The sequence shown here is derived from an EMBL/GenBank/DDBJ whole genome shotgun (WGS) entry which is preliminary data.</text>
</comment>
<protein>
    <recommendedName>
        <fullName evidence="8">Mitochondrial import inner membrane translocase subunit</fullName>
    </recommendedName>
</protein>
<dbReference type="Proteomes" id="UP001447188">
    <property type="component" value="Unassembled WGS sequence"/>
</dbReference>
<keyword evidence="6 8" id="KW-1015">Disulfide bond</keyword>
<organism evidence="10 11">
    <name type="scientific">Discina gigas</name>
    <dbReference type="NCBI Taxonomy" id="1032678"/>
    <lineage>
        <taxon>Eukaryota</taxon>
        <taxon>Fungi</taxon>
        <taxon>Dikarya</taxon>
        <taxon>Ascomycota</taxon>
        <taxon>Pezizomycotina</taxon>
        <taxon>Pezizomycetes</taxon>
        <taxon>Pezizales</taxon>
        <taxon>Discinaceae</taxon>
        <taxon>Discina</taxon>
    </lineage>
</organism>